<name>A0AAW7WVE3_9BACE</name>
<gene>
    <name evidence="1" type="ORF">Q4469_19495</name>
</gene>
<dbReference type="EMBL" id="JAUONL010000023">
    <property type="protein sequence ID" value="MDO6359830.1"/>
    <property type="molecule type" value="Genomic_DNA"/>
</dbReference>
<evidence type="ECO:0000313" key="1">
    <source>
        <dbReference type="EMBL" id="MDO6359830.1"/>
    </source>
</evidence>
<comment type="caution">
    <text evidence="1">The sequence shown here is derived from an EMBL/GenBank/DDBJ whole genome shotgun (WGS) entry which is preliminary data.</text>
</comment>
<dbReference type="InterPro" id="IPR045383">
    <property type="entry name" value="DUF6528"/>
</dbReference>
<dbReference type="Pfam" id="PF20138">
    <property type="entry name" value="DUF6528"/>
    <property type="match status" value="1"/>
</dbReference>
<organism evidence="1 2">
    <name type="scientific">Bacteroides caccae</name>
    <dbReference type="NCBI Taxonomy" id="47678"/>
    <lineage>
        <taxon>Bacteria</taxon>
        <taxon>Pseudomonadati</taxon>
        <taxon>Bacteroidota</taxon>
        <taxon>Bacteroidia</taxon>
        <taxon>Bacteroidales</taxon>
        <taxon>Bacteroidaceae</taxon>
        <taxon>Bacteroides</taxon>
    </lineage>
</organism>
<proteinExistence type="predicted"/>
<reference evidence="1" key="1">
    <citation type="submission" date="2023-07" db="EMBL/GenBank/DDBJ databases">
        <title>Whole Genome Sequencing of Colonoscopy isolates.</title>
        <authorList>
            <person name="Surve S.V."/>
            <person name="Valls R.A."/>
            <person name="Barrak K.E."/>
            <person name="Gardner T.B."/>
            <person name="O'Toole G.A."/>
        </authorList>
    </citation>
    <scope>NUCLEOTIDE SEQUENCE</scope>
    <source>
        <strain evidence="1">GP0119</strain>
    </source>
</reference>
<dbReference type="Proteomes" id="UP001170023">
    <property type="component" value="Unassembled WGS sequence"/>
</dbReference>
<sequence>MWQYDIKNNKAELIYPLYAVKSVCNSADGVLMLYPTTEWWSDGLINEKGKKLFNIYGAKIYKGRWVMNNTFSYPKEHKPKFE</sequence>
<accession>A0AAW7WVE3</accession>
<evidence type="ECO:0000313" key="2">
    <source>
        <dbReference type="Proteomes" id="UP001170023"/>
    </source>
</evidence>
<protein>
    <submittedName>
        <fullName evidence="1">DUF6528 family protein</fullName>
    </submittedName>
</protein>
<dbReference type="AlphaFoldDB" id="A0AAW7WVE3"/>